<dbReference type="OrthoDB" id="3268789at2759"/>
<sequence length="445" mass="49007">MSLNFAASTARITYNLQSKASQDLPTRSVPAYYSNEHERWTLLESGWDNYAWDLTSEEERAFARGELPPGAFIPNHVADSLREQEKMNADAQAASLLDPVNQTTSQAAPPISQAAPPIIINEIQISERTHGFHDMPKGIELIPFEHLPDPAVNPEEYIKNFFPPSTLPAPSPPAVVAPKTPQRARPYAYNMATPELSPSISVYSEADTDWEPELEGDAAQTPTALRAGIQVTVSEPHYTELDTNLFAKPTPAGYPLPPLHASPSSPKRAPWTKNPAWDSQYSLPISPNTSRNDSSSSDPFRVPTDAHTNTGGDGSSSAGPSRIPMDARTQRKENAKPYSRKAKGKNAQPSTLESNLRCPECNYVQARGAGDQRSFRRHMETHPRYKKMKWGCMGTARMYILPASLMEHSVADAKGFMFGRMLSSGTSGLLLSDAYQTLYQYSLSL</sequence>
<feature type="compositionally biased region" description="Low complexity" evidence="1">
    <location>
        <begin position="286"/>
        <end position="299"/>
    </location>
</feature>
<feature type="compositionally biased region" description="Polar residues" evidence="1">
    <location>
        <begin position="306"/>
        <end position="319"/>
    </location>
</feature>
<organism evidence="2 3">
    <name type="scientific">Phellinidium pouzarii</name>
    <dbReference type="NCBI Taxonomy" id="167371"/>
    <lineage>
        <taxon>Eukaryota</taxon>
        <taxon>Fungi</taxon>
        <taxon>Dikarya</taxon>
        <taxon>Basidiomycota</taxon>
        <taxon>Agaricomycotina</taxon>
        <taxon>Agaricomycetes</taxon>
        <taxon>Hymenochaetales</taxon>
        <taxon>Hymenochaetaceae</taxon>
        <taxon>Phellinidium</taxon>
    </lineage>
</organism>
<protein>
    <submittedName>
        <fullName evidence="2">Uncharacterized protein</fullName>
    </submittedName>
</protein>
<accession>A0A4S4LCL6</accession>
<proteinExistence type="predicted"/>
<dbReference type="AlphaFoldDB" id="A0A4S4LCL6"/>
<dbReference type="EMBL" id="SGPK01000144">
    <property type="protein sequence ID" value="THH07420.1"/>
    <property type="molecule type" value="Genomic_DNA"/>
</dbReference>
<feature type="region of interest" description="Disordered" evidence="1">
    <location>
        <begin position="256"/>
        <end position="353"/>
    </location>
</feature>
<comment type="caution">
    <text evidence="2">The sequence shown here is derived from an EMBL/GenBank/DDBJ whole genome shotgun (WGS) entry which is preliminary data.</text>
</comment>
<keyword evidence="3" id="KW-1185">Reference proteome</keyword>
<evidence type="ECO:0000313" key="2">
    <source>
        <dbReference type="EMBL" id="THH07420.1"/>
    </source>
</evidence>
<dbReference type="Proteomes" id="UP000308199">
    <property type="component" value="Unassembled WGS sequence"/>
</dbReference>
<evidence type="ECO:0000313" key="3">
    <source>
        <dbReference type="Proteomes" id="UP000308199"/>
    </source>
</evidence>
<gene>
    <name evidence="2" type="ORF">EW145_g3392</name>
</gene>
<reference evidence="2 3" key="1">
    <citation type="submission" date="2019-02" db="EMBL/GenBank/DDBJ databases">
        <title>Genome sequencing of the rare red list fungi Phellinidium pouzarii.</title>
        <authorList>
            <person name="Buettner E."/>
            <person name="Kellner H."/>
        </authorList>
    </citation>
    <scope>NUCLEOTIDE SEQUENCE [LARGE SCALE GENOMIC DNA]</scope>
    <source>
        <strain evidence="2 3">DSM 108285</strain>
    </source>
</reference>
<evidence type="ECO:0000256" key="1">
    <source>
        <dbReference type="SAM" id="MobiDB-lite"/>
    </source>
</evidence>
<name>A0A4S4LCL6_9AGAM</name>